<evidence type="ECO:0000256" key="3">
    <source>
        <dbReference type="PROSITE-ProRule" id="PRU00023"/>
    </source>
</evidence>
<proteinExistence type="predicted"/>
<dbReference type="SUPFAM" id="SSF48403">
    <property type="entry name" value="Ankyrin repeat"/>
    <property type="match status" value="1"/>
</dbReference>
<evidence type="ECO:0000256" key="1">
    <source>
        <dbReference type="ARBA" id="ARBA00022737"/>
    </source>
</evidence>
<feature type="repeat" description="ANK" evidence="3">
    <location>
        <begin position="333"/>
        <end position="371"/>
    </location>
</feature>
<dbReference type="EMBL" id="JABEXW010000644">
    <property type="protein sequence ID" value="KAF4960231.1"/>
    <property type="molecule type" value="Genomic_DNA"/>
</dbReference>
<dbReference type="PANTHER" id="PTHR24198">
    <property type="entry name" value="ANKYRIN REPEAT AND PROTEIN KINASE DOMAIN-CONTAINING PROTEIN"/>
    <property type="match status" value="1"/>
</dbReference>
<accession>A0A8H4TLQ8</accession>
<evidence type="ECO:0000313" key="6">
    <source>
        <dbReference type="Proteomes" id="UP000622797"/>
    </source>
</evidence>
<keyword evidence="1" id="KW-0677">Repeat</keyword>
<evidence type="ECO:0008006" key="7">
    <source>
        <dbReference type="Google" id="ProtNLM"/>
    </source>
</evidence>
<keyword evidence="2 3" id="KW-0040">ANK repeat</keyword>
<dbReference type="PROSITE" id="PS50088">
    <property type="entry name" value="ANK_REPEAT"/>
    <property type="match status" value="2"/>
</dbReference>
<feature type="non-terminal residue" evidence="5">
    <location>
        <position position="533"/>
    </location>
</feature>
<dbReference type="PANTHER" id="PTHR24198:SF165">
    <property type="entry name" value="ANKYRIN REPEAT-CONTAINING PROTEIN-RELATED"/>
    <property type="match status" value="1"/>
</dbReference>
<feature type="repeat" description="ANK" evidence="3">
    <location>
        <begin position="411"/>
        <end position="444"/>
    </location>
</feature>
<feature type="compositionally biased region" description="Basic and acidic residues" evidence="4">
    <location>
        <begin position="509"/>
        <end position="533"/>
    </location>
</feature>
<protein>
    <recommendedName>
        <fullName evidence="7">Ankyrin</fullName>
    </recommendedName>
</protein>
<dbReference type="OrthoDB" id="823504at2759"/>
<organism evidence="5 6">
    <name type="scientific">Fusarium sarcochroum</name>
    <dbReference type="NCBI Taxonomy" id="1208366"/>
    <lineage>
        <taxon>Eukaryota</taxon>
        <taxon>Fungi</taxon>
        <taxon>Dikarya</taxon>
        <taxon>Ascomycota</taxon>
        <taxon>Pezizomycotina</taxon>
        <taxon>Sordariomycetes</taxon>
        <taxon>Hypocreomycetidae</taxon>
        <taxon>Hypocreales</taxon>
        <taxon>Nectriaceae</taxon>
        <taxon>Fusarium</taxon>
        <taxon>Fusarium lateritium species complex</taxon>
    </lineage>
</organism>
<gene>
    <name evidence="5" type="ORF">FSARC_10544</name>
</gene>
<evidence type="ECO:0000256" key="2">
    <source>
        <dbReference type="ARBA" id="ARBA00023043"/>
    </source>
</evidence>
<dbReference type="InterPro" id="IPR002110">
    <property type="entry name" value="Ankyrin_rpt"/>
</dbReference>
<dbReference type="AlphaFoldDB" id="A0A8H4TLQ8"/>
<reference evidence="5" key="1">
    <citation type="journal article" date="2020" name="BMC Genomics">
        <title>Correction to: Identification and distribution of gene clusters required for synthesis of sphingolipid metabolism inhibitors in diverse species of the filamentous fungus Fusarium.</title>
        <authorList>
            <person name="Kim H.S."/>
            <person name="Lohmar J.M."/>
            <person name="Busman M."/>
            <person name="Brown D.W."/>
            <person name="Naumann T.A."/>
            <person name="Divon H.H."/>
            <person name="Lysoe E."/>
            <person name="Uhlig S."/>
            <person name="Proctor R.H."/>
        </authorList>
    </citation>
    <scope>NUCLEOTIDE SEQUENCE</scope>
    <source>
        <strain evidence="5">NRRL 20472</strain>
    </source>
</reference>
<dbReference type="SMART" id="SM00248">
    <property type="entry name" value="ANK"/>
    <property type="match status" value="9"/>
</dbReference>
<feature type="region of interest" description="Disordered" evidence="4">
    <location>
        <begin position="497"/>
        <end position="533"/>
    </location>
</feature>
<evidence type="ECO:0000313" key="5">
    <source>
        <dbReference type="EMBL" id="KAF4960231.1"/>
    </source>
</evidence>
<dbReference type="InterPro" id="IPR036770">
    <property type="entry name" value="Ankyrin_rpt-contain_sf"/>
</dbReference>
<name>A0A8H4TLQ8_9HYPO</name>
<sequence>MTFPLPEAESPYKRFRQHPNELDEDGYQISSLPSPLSIIDRDGSVLYEDGQFYLRTRIISRNDVTLLEQYLAIAPWAIDQVDLDDVTRSSDVFYIAAQSGSVDALKTLLAHYSKVTSLTQKQLYADIHTRHHEGRTAILCAADTTPIGKYDYIGQREVCLDDNEAVMNLLLDRGSCASDVASWRDADRDKEYSDTVLTFAVKWASPELIKRLIDSGANVHAKVVQNIGFLPRYPCLNFSRDVTAVFIASLYANFKAIEILIEQRGDGVDIADMTSSRDSQGRLPLHWATQCRLTYSPSDIPASRLTENAHSLIRIINLLLDIDPTTVNIQDDIGNTPLHYAALCLGRLGTQHTGIFKLLCDRGADASIRNIKKETPLHTIFYHGFSRSPVDITAIATLLAHGAKTTDIDETGNTPLHYAAWNLFYSDTVSFLLKQGADTRIRNLNQETPLHSAADSILYAHDRFGETPLRTIQKEVFKAQEDMIAELVEAGGIELMDQRNQGGKSPRQIRQEWKDYARDEEEIGRADKNGTLD</sequence>
<comment type="caution">
    <text evidence="5">The sequence shown here is derived from an EMBL/GenBank/DDBJ whole genome shotgun (WGS) entry which is preliminary data.</text>
</comment>
<keyword evidence="6" id="KW-1185">Reference proteome</keyword>
<dbReference type="Proteomes" id="UP000622797">
    <property type="component" value="Unassembled WGS sequence"/>
</dbReference>
<dbReference type="Gene3D" id="1.25.40.20">
    <property type="entry name" value="Ankyrin repeat-containing domain"/>
    <property type="match status" value="1"/>
</dbReference>
<evidence type="ECO:0000256" key="4">
    <source>
        <dbReference type="SAM" id="MobiDB-lite"/>
    </source>
</evidence>
<dbReference type="PROSITE" id="PS50297">
    <property type="entry name" value="ANK_REP_REGION"/>
    <property type="match status" value="1"/>
</dbReference>
<reference evidence="5" key="2">
    <citation type="submission" date="2020-05" db="EMBL/GenBank/DDBJ databases">
        <authorList>
            <person name="Kim H.-S."/>
            <person name="Proctor R.H."/>
            <person name="Brown D.W."/>
        </authorList>
    </citation>
    <scope>NUCLEOTIDE SEQUENCE</scope>
    <source>
        <strain evidence="5">NRRL 20472</strain>
    </source>
</reference>
<dbReference type="Pfam" id="PF12796">
    <property type="entry name" value="Ank_2"/>
    <property type="match status" value="1"/>
</dbReference>